<keyword evidence="7" id="KW-1185">Reference proteome</keyword>
<dbReference type="PRINTS" id="PR00625">
    <property type="entry name" value="JDOMAIN"/>
</dbReference>
<keyword evidence="2" id="KW-0802">TPR repeat</keyword>
<dbReference type="OrthoDB" id="66964at2759"/>
<dbReference type="Proteomes" id="UP000186817">
    <property type="component" value="Unassembled WGS sequence"/>
</dbReference>
<dbReference type="PROSITE" id="PS50076">
    <property type="entry name" value="DNAJ_2"/>
    <property type="match status" value="1"/>
</dbReference>
<dbReference type="EMBL" id="LSRX01001566">
    <property type="protein sequence ID" value="OLP78768.1"/>
    <property type="molecule type" value="Genomic_DNA"/>
</dbReference>
<accession>A0A1Q9C771</accession>
<evidence type="ECO:0000313" key="7">
    <source>
        <dbReference type="Proteomes" id="UP000186817"/>
    </source>
</evidence>
<comment type="caution">
    <text evidence="6">The sequence shown here is derived from an EMBL/GenBank/DDBJ whole genome shotgun (WGS) entry which is preliminary data.</text>
</comment>
<dbReference type="Pfam" id="PF00226">
    <property type="entry name" value="DnaJ"/>
    <property type="match status" value="1"/>
</dbReference>
<feature type="coiled-coil region" evidence="3">
    <location>
        <begin position="138"/>
        <end position="165"/>
    </location>
</feature>
<dbReference type="Gene3D" id="1.10.287.110">
    <property type="entry name" value="DnaJ domain"/>
    <property type="match status" value="1"/>
</dbReference>
<proteinExistence type="predicted"/>
<feature type="coiled-coil region" evidence="3">
    <location>
        <begin position="194"/>
        <end position="243"/>
    </location>
</feature>
<dbReference type="AlphaFoldDB" id="A0A1Q9C771"/>
<dbReference type="SUPFAM" id="SSF46565">
    <property type="entry name" value="Chaperone J-domain"/>
    <property type="match status" value="1"/>
</dbReference>
<evidence type="ECO:0000256" key="1">
    <source>
        <dbReference type="ARBA" id="ARBA00022737"/>
    </source>
</evidence>
<dbReference type="InterPro" id="IPR019734">
    <property type="entry name" value="TPR_rpt"/>
</dbReference>
<dbReference type="PANTHER" id="PTHR22904">
    <property type="entry name" value="TPR REPEAT CONTAINING PROTEIN"/>
    <property type="match status" value="1"/>
</dbReference>
<keyword evidence="3" id="KW-0175">Coiled coil</keyword>
<dbReference type="GO" id="GO:0003677">
    <property type="term" value="F:DNA binding"/>
    <property type="evidence" value="ECO:0007669"/>
    <property type="project" value="UniProtKB-KW"/>
</dbReference>
<dbReference type="InterPro" id="IPR036869">
    <property type="entry name" value="J_dom_sf"/>
</dbReference>
<feature type="domain" description="J" evidence="5">
    <location>
        <begin position="538"/>
        <end position="605"/>
    </location>
</feature>
<evidence type="ECO:0000256" key="4">
    <source>
        <dbReference type="SAM" id="MobiDB-lite"/>
    </source>
</evidence>
<dbReference type="SUPFAM" id="SSF48452">
    <property type="entry name" value="TPR-like"/>
    <property type="match status" value="1"/>
</dbReference>
<dbReference type="Gene3D" id="1.25.40.10">
    <property type="entry name" value="Tetratricopeptide repeat domain"/>
    <property type="match status" value="1"/>
</dbReference>
<sequence length="916" mass="101351">MLHCAVPDAGAAEAVLLAEIGPEAVQVLRPYYSALVGVADLARTAGGQQLRSLLRHIGELTCKVAALEDSCQHWKAVCDRFQKQLAQVNFAHAAARQAADGQRVRSDALQARLADMTKEHQEAILASRRDTSLSQANLQRLHAELQKSRAEVTAQQGEIRRLRIELQASGSQQRQHAQDLEAERLRAAGSDLAAAQAGQEKARLKATLRRVDDDQREQLEIFSAQALEEKRRLQQRLQDAHHELVTCRKVAGNLEAVLAEVRSLVPAAMAAVEFIRDVENPAIKLARGPVLLSLNTSVHIPVLALRWGPGTCLDSTPGWQAVREGLFALLHQLQTGATTPEKIELSVCEVDGLWFCSEASEAKSFAALLLYQALHRDAPVSPTCRVTSAHKILTVPKEDFKHSGLSVLTGSAAWRDAPKDDEDFLRAFLVGSPLRDAMSDFLYHQRRNRVQDALQRELANDAVDLIVTKEDPMENADRMMPSKLWHQAGGSLILAQDTRGELPLPVARAEASNSFPQFAWLWSQCCTPYMAKPSEFVDHYAVLDCSPKSSHGDIKHAYHEKLREYHPDKRPNSKEGRGKKITAALNQAWEVLKDEALREEYDRKWREIMEPAVLADECRRAGNELYRAACLLAQKHADAHGDGVTFGGEGLDWAKQALEKYHLSIDAYSRGLEAAPHDHRLYNNRALCFAALKMWTRCQEDARQVIQLKPDFKKGWFLLAKALWKDGQLADAKKEIDAGLTLLPECVDLLDLQAEIHNALTEQSGGQHLPFILTRRTSVSRNVSPVGTPPPSSSSVRVQPPPPIHKPMPPRRQACTSPSPPPDASGRSQSLRCFDRQTMGAKSSSLSPLKHRHLPRTDLGDTLASAGLEATARFGDSTADFGEKIKFFANRSAGLSGVCSGDRTLWDLAQNHGMRK</sequence>
<dbReference type="SMART" id="SM00028">
    <property type="entry name" value="TPR"/>
    <property type="match status" value="2"/>
</dbReference>
<evidence type="ECO:0000259" key="5">
    <source>
        <dbReference type="PROSITE" id="PS50076"/>
    </source>
</evidence>
<protein>
    <submittedName>
        <fullName evidence="6">Curved DNA-binding protein</fullName>
    </submittedName>
</protein>
<dbReference type="CDD" id="cd06257">
    <property type="entry name" value="DnaJ"/>
    <property type="match status" value="1"/>
</dbReference>
<dbReference type="InterPro" id="IPR011990">
    <property type="entry name" value="TPR-like_helical_dom_sf"/>
</dbReference>
<evidence type="ECO:0000256" key="2">
    <source>
        <dbReference type="ARBA" id="ARBA00022803"/>
    </source>
</evidence>
<evidence type="ECO:0000256" key="3">
    <source>
        <dbReference type="SAM" id="Coils"/>
    </source>
</evidence>
<organism evidence="6 7">
    <name type="scientific">Symbiodinium microadriaticum</name>
    <name type="common">Dinoflagellate</name>
    <name type="synonym">Zooxanthella microadriatica</name>
    <dbReference type="NCBI Taxonomy" id="2951"/>
    <lineage>
        <taxon>Eukaryota</taxon>
        <taxon>Sar</taxon>
        <taxon>Alveolata</taxon>
        <taxon>Dinophyceae</taxon>
        <taxon>Suessiales</taxon>
        <taxon>Symbiodiniaceae</taxon>
        <taxon>Symbiodinium</taxon>
    </lineage>
</organism>
<dbReference type="PANTHER" id="PTHR22904:SF523">
    <property type="entry name" value="STRESS-INDUCED-PHOSPHOPROTEIN 1"/>
    <property type="match status" value="1"/>
</dbReference>
<evidence type="ECO:0000313" key="6">
    <source>
        <dbReference type="EMBL" id="OLP78768.1"/>
    </source>
</evidence>
<dbReference type="InterPro" id="IPR001623">
    <property type="entry name" value="DnaJ_domain"/>
</dbReference>
<feature type="region of interest" description="Disordered" evidence="4">
    <location>
        <begin position="780"/>
        <end position="829"/>
    </location>
</feature>
<dbReference type="GO" id="GO:0051879">
    <property type="term" value="F:Hsp90 protein binding"/>
    <property type="evidence" value="ECO:0007669"/>
    <property type="project" value="TreeGrafter"/>
</dbReference>
<dbReference type="SMART" id="SM00271">
    <property type="entry name" value="DnaJ"/>
    <property type="match status" value="1"/>
</dbReference>
<keyword evidence="1" id="KW-0677">Repeat</keyword>
<name>A0A1Q9C771_SYMMI</name>
<keyword evidence="6" id="KW-0238">DNA-binding</keyword>
<reference evidence="6 7" key="1">
    <citation type="submission" date="2016-02" db="EMBL/GenBank/DDBJ databases">
        <title>Genome analysis of coral dinoflagellate symbionts highlights evolutionary adaptations to a symbiotic lifestyle.</title>
        <authorList>
            <person name="Aranda M."/>
            <person name="Li Y."/>
            <person name="Liew Y.J."/>
            <person name="Baumgarten S."/>
            <person name="Simakov O."/>
            <person name="Wilson M."/>
            <person name="Piel J."/>
            <person name="Ashoor H."/>
            <person name="Bougouffa S."/>
            <person name="Bajic V.B."/>
            <person name="Ryu T."/>
            <person name="Ravasi T."/>
            <person name="Bayer T."/>
            <person name="Micklem G."/>
            <person name="Kim H."/>
            <person name="Bhak J."/>
            <person name="Lajeunesse T.C."/>
            <person name="Voolstra C.R."/>
        </authorList>
    </citation>
    <scope>NUCLEOTIDE SEQUENCE [LARGE SCALE GENOMIC DNA]</scope>
    <source>
        <strain evidence="6 7">CCMP2467</strain>
    </source>
</reference>
<gene>
    <name evidence="6" type="primary">cbpA</name>
    <name evidence="6" type="ORF">AK812_SmicGene41024</name>
</gene>